<keyword evidence="3" id="KW-1185">Reference proteome</keyword>
<dbReference type="SUPFAM" id="SSF53187">
    <property type="entry name" value="Zn-dependent exopeptidases"/>
    <property type="match status" value="1"/>
</dbReference>
<evidence type="ECO:0000259" key="1">
    <source>
        <dbReference type="Pfam" id="PF07687"/>
    </source>
</evidence>
<dbReference type="EMBL" id="JBHMAS010000056">
    <property type="protein sequence ID" value="MFB9782904.1"/>
    <property type="molecule type" value="Genomic_DNA"/>
</dbReference>
<dbReference type="Gene3D" id="3.30.70.360">
    <property type="match status" value="1"/>
</dbReference>
<dbReference type="InterPro" id="IPR036264">
    <property type="entry name" value="Bact_exopeptidase_dim_dom"/>
</dbReference>
<dbReference type="Pfam" id="PF07687">
    <property type="entry name" value="M20_dimer"/>
    <property type="match status" value="1"/>
</dbReference>
<proteinExistence type="predicted"/>
<feature type="domain" description="Peptidase M20 dimerisation" evidence="1">
    <location>
        <begin position="2"/>
        <end position="92"/>
    </location>
</feature>
<comment type="caution">
    <text evidence="2">The sequence shown here is derived from an EMBL/GenBank/DDBJ whole genome shotgun (WGS) entry which is preliminary data.</text>
</comment>
<reference evidence="2 3" key="1">
    <citation type="submission" date="2024-09" db="EMBL/GenBank/DDBJ databases">
        <authorList>
            <person name="Sun Q."/>
            <person name="Mori K."/>
        </authorList>
    </citation>
    <scope>NUCLEOTIDE SEQUENCE [LARGE SCALE GENOMIC DNA]</scope>
    <source>
        <strain evidence="2 3">JCM 11411</strain>
    </source>
</reference>
<name>A0ABV5XKH1_9NOCA</name>
<dbReference type="InterPro" id="IPR017439">
    <property type="entry name" value="Amidohydrolase"/>
</dbReference>
<dbReference type="InterPro" id="IPR011650">
    <property type="entry name" value="Peptidase_M20_dimer"/>
</dbReference>
<dbReference type="GeneID" id="93807017"/>
<gene>
    <name evidence="2" type="ORF">ACFFQ6_24655</name>
</gene>
<dbReference type="PANTHER" id="PTHR11014:SF63">
    <property type="entry name" value="METALLOPEPTIDASE, PUTATIVE (AFU_ORTHOLOGUE AFUA_6G09600)-RELATED"/>
    <property type="match status" value="1"/>
</dbReference>
<evidence type="ECO:0000313" key="2">
    <source>
        <dbReference type="EMBL" id="MFB9782904.1"/>
    </source>
</evidence>
<sequence length="215" mass="22650">MQGRGGHGSRPETTIDPIVIASSIVGRLQTIVSREIAPKETAVVTVGRLNAGTKNNIIPDSAELGLTIRSYSEDVRERMLAAIERIVSAEAAASGAPDPVIVRAESFPVTVNGDNATERTMVAFRSAFGDDTVFDPGQVSGSEDVGLLATAASAPLVYWILGGTHPATYRAAAEAGSIDRDIPSNHSAYFAPEVQPTLNRGVAALVIATREWLRV</sequence>
<dbReference type="Proteomes" id="UP001589587">
    <property type="component" value="Unassembled WGS sequence"/>
</dbReference>
<organism evidence="2 3">
    <name type="scientific">Rhodococcus baikonurensis</name>
    <dbReference type="NCBI Taxonomy" id="172041"/>
    <lineage>
        <taxon>Bacteria</taxon>
        <taxon>Bacillati</taxon>
        <taxon>Actinomycetota</taxon>
        <taxon>Actinomycetes</taxon>
        <taxon>Mycobacteriales</taxon>
        <taxon>Nocardiaceae</taxon>
        <taxon>Rhodococcus</taxon>
        <taxon>Rhodococcus erythropolis group</taxon>
    </lineage>
</organism>
<dbReference type="SUPFAM" id="SSF55031">
    <property type="entry name" value="Bacterial exopeptidase dimerisation domain"/>
    <property type="match status" value="1"/>
</dbReference>
<dbReference type="PANTHER" id="PTHR11014">
    <property type="entry name" value="PEPTIDASE M20 FAMILY MEMBER"/>
    <property type="match status" value="1"/>
</dbReference>
<protein>
    <submittedName>
        <fullName evidence="2">Peptidase dimerization domain-containing protein</fullName>
    </submittedName>
</protein>
<dbReference type="Gene3D" id="3.40.630.10">
    <property type="entry name" value="Zn peptidases"/>
    <property type="match status" value="1"/>
</dbReference>
<accession>A0ABV5XKH1</accession>
<dbReference type="RefSeq" id="WP_003945380.1">
    <property type="nucleotide sequence ID" value="NZ_JBEUOO010000097.1"/>
</dbReference>
<evidence type="ECO:0000313" key="3">
    <source>
        <dbReference type="Proteomes" id="UP001589587"/>
    </source>
</evidence>